<comment type="catalytic activity">
    <reaction evidence="14 15">
        <text>N-succinyl-(2S,6S)-2,6-diaminopimelate + H2O = (2S,6S)-2,6-diaminopimelate + succinate</text>
        <dbReference type="Rhea" id="RHEA:22608"/>
        <dbReference type="ChEBI" id="CHEBI:15377"/>
        <dbReference type="ChEBI" id="CHEBI:30031"/>
        <dbReference type="ChEBI" id="CHEBI:57609"/>
        <dbReference type="ChEBI" id="CHEBI:58087"/>
        <dbReference type="EC" id="3.5.1.18"/>
    </reaction>
</comment>
<keyword evidence="9 15" id="KW-0862">Zinc</keyword>
<proteinExistence type="inferred from homology"/>
<evidence type="ECO:0000256" key="2">
    <source>
        <dbReference type="ARBA" id="ARBA00006746"/>
    </source>
</evidence>
<dbReference type="PROSITE" id="PS00759">
    <property type="entry name" value="ARGE_DAPE_CPG2_2"/>
    <property type="match status" value="1"/>
</dbReference>
<evidence type="ECO:0000256" key="15">
    <source>
        <dbReference type="HAMAP-Rule" id="MF_01690"/>
    </source>
</evidence>
<dbReference type="PANTHER" id="PTHR43808">
    <property type="entry name" value="ACETYLORNITHINE DEACETYLASE"/>
    <property type="match status" value="1"/>
</dbReference>
<dbReference type="GO" id="GO:0009014">
    <property type="term" value="F:succinyl-diaminopimelate desuccinylase activity"/>
    <property type="evidence" value="ECO:0007669"/>
    <property type="project" value="UniProtKB-UniRule"/>
</dbReference>
<evidence type="ECO:0000256" key="7">
    <source>
        <dbReference type="ARBA" id="ARBA00022723"/>
    </source>
</evidence>
<dbReference type="EMBL" id="LNYJ01000011">
    <property type="protein sequence ID" value="KTD16309.1"/>
    <property type="molecule type" value="Genomic_DNA"/>
</dbReference>
<dbReference type="GO" id="GO:0009089">
    <property type="term" value="P:lysine biosynthetic process via diaminopimelate"/>
    <property type="evidence" value="ECO:0007669"/>
    <property type="project" value="UniProtKB-UniRule"/>
</dbReference>
<dbReference type="InterPro" id="IPR001261">
    <property type="entry name" value="ArgE/DapE_CS"/>
</dbReference>
<dbReference type="CDD" id="cd03891">
    <property type="entry name" value="M20_DapE_proteobac"/>
    <property type="match status" value="1"/>
</dbReference>
<evidence type="ECO:0000256" key="10">
    <source>
        <dbReference type="ARBA" id="ARBA00022915"/>
    </source>
</evidence>
<accession>A0A0W0V852</accession>
<evidence type="ECO:0000313" key="18">
    <source>
        <dbReference type="Proteomes" id="UP000055035"/>
    </source>
</evidence>
<comment type="similarity">
    <text evidence="2 15">Belongs to the peptidase M20A family. DapE subfamily.</text>
</comment>
<evidence type="ECO:0000256" key="8">
    <source>
        <dbReference type="ARBA" id="ARBA00022801"/>
    </source>
</evidence>
<evidence type="ECO:0000256" key="12">
    <source>
        <dbReference type="ARBA" id="ARBA00023285"/>
    </source>
</evidence>
<feature type="binding site" evidence="15">
    <location>
        <position position="135"/>
    </location>
    <ligand>
        <name>Zn(2+)</name>
        <dbReference type="ChEBI" id="CHEBI:29105"/>
        <label>2</label>
    </ligand>
</feature>
<dbReference type="HAMAP" id="MF_01690">
    <property type="entry name" value="DapE"/>
    <property type="match status" value="1"/>
</dbReference>
<dbReference type="AlphaFoldDB" id="A0A0W0V852"/>
<feature type="binding site" evidence="15">
    <location>
        <position position="350"/>
    </location>
    <ligand>
        <name>Zn(2+)</name>
        <dbReference type="ChEBI" id="CHEBI:29105"/>
        <label>2</label>
    </ligand>
</feature>
<keyword evidence="6 15" id="KW-0028">Amino-acid biosynthesis</keyword>
<evidence type="ECO:0000256" key="13">
    <source>
        <dbReference type="ARBA" id="ARBA00031891"/>
    </source>
</evidence>
<dbReference type="EC" id="3.5.1.18" evidence="4 15"/>
<feature type="active site" evidence="15">
    <location>
        <position position="69"/>
    </location>
</feature>
<dbReference type="GO" id="GO:0008777">
    <property type="term" value="F:acetylornithine deacetylase activity"/>
    <property type="evidence" value="ECO:0007669"/>
    <property type="project" value="TreeGrafter"/>
</dbReference>
<organism evidence="17 18">
    <name type="scientific">Legionella jordanis</name>
    <dbReference type="NCBI Taxonomy" id="456"/>
    <lineage>
        <taxon>Bacteria</taxon>
        <taxon>Pseudomonadati</taxon>
        <taxon>Pseudomonadota</taxon>
        <taxon>Gammaproteobacteria</taxon>
        <taxon>Legionellales</taxon>
        <taxon>Legionellaceae</taxon>
        <taxon>Legionella</taxon>
    </lineage>
</organism>
<dbReference type="Proteomes" id="UP000055035">
    <property type="component" value="Unassembled WGS sequence"/>
</dbReference>
<dbReference type="PROSITE" id="PS00758">
    <property type="entry name" value="ARGE_DAPE_CPG2_1"/>
    <property type="match status" value="1"/>
</dbReference>
<evidence type="ECO:0000256" key="4">
    <source>
        <dbReference type="ARBA" id="ARBA00011921"/>
    </source>
</evidence>
<feature type="binding site" evidence="15">
    <location>
        <position position="67"/>
    </location>
    <ligand>
        <name>Zn(2+)</name>
        <dbReference type="ChEBI" id="CHEBI:29105"/>
        <label>1</label>
    </ligand>
</feature>
<evidence type="ECO:0000256" key="11">
    <source>
        <dbReference type="ARBA" id="ARBA00023154"/>
    </source>
</evidence>
<gene>
    <name evidence="15 17" type="primary">dapE</name>
    <name evidence="17" type="ORF">Ljor_0615</name>
</gene>
<evidence type="ECO:0000256" key="1">
    <source>
        <dbReference type="ARBA" id="ARBA00005130"/>
    </source>
</evidence>
<dbReference type="SUPFAM" id="SSF53187">
    <property type="entry name" value="Zn-dependent exopeptidases"/>
    <property type="match status" value="1"/>
</dbReference>
<dbReference type="Pfam" id="PF01546">
    <property type="entry name" value="Peptidase_M20"/>
    <property type="match status" value="1"/>
</dbReference>
<feature type="domain" description="Peptidase M20 dimerisation" evidence="16">
    <location>
        <begin position="177"/>
        <end position="280"/>
    </location>
</feature>
<evidence type="ECO:0000256" key="5">
    <source>
        <dbReference type="ARBA" id="ARBA00022391"/>
    </source>
</evidence>
<feature type="binding site" evidence="15">
    <location>
        <position position="100"/>
    </location>
    <ligand>
        <name>Zn(2+)</name>
        <dbReference type="ChEBI" id="CHEBI:29105"/>
        <label>1</label>
    </ligand>
</feature>
<comment type="caution">
    <text evidence="17">The sequence shown here is derived from an EMBL/GenBank/DDBJ whole genome shotgun (WGS) entry which is preliminary data.</text>
</comment>
<dbReference type="Gene3D" id="3.40.630.10">
    <property type="entry name" value="Zn peptidases"/>
    <property type="match status" value="2"/>
</dbReference>
<dbReference type="RefSeq" id="WP_058470172.1">
    <property type="nucleotide sequence ID" value="NZ_CAAAIC010000004.1"/>
</dbReference>
<dbReference type="NCBIfam" id="TIGR01246">
    <property type="entry name" value="dapE_proteo"/>
    <property type="match status" value="1"/>
</dbReference>
<evidence type="ECO:0000259" key="16">
    <source>
        <dbReference type="Pfam" id="PF07687"/>
    </source>
</evidence>
<sequence>MDSHLKAIVEQLVSFPSVTPQDAGCQEYMIAFFESLGFRCQRFNNPPVNNFFAVYGNQAPLLLFAGHTDVVAAGDLSKWNSPPFELTEKEGLLYGRGTADMKGSLACMMKMAKDFIDHHPSINGSLGFLITSGEEGDDFDLGTPYVMAELQKLGIKPDYCIIGEPSSSKEIGDVIKIGRRGSLTGKLSLQGKQGHVAYPHLAENPIHKISPALADLTTREWDQGNAHFPPTTFQVTQVKAGGQGDNIIPGELIIHFNFRFSTEQTAEALKQAVEDCFHAHDLNPKIVWRLNGQPFLTAHGTLLESSIKAIQQVTDKTPELSTSGGTSDGRFIAPYGVEVIELGPINASIHQINECVSFTDLEALESIYYKIAVQILM</sequence>
<dbReference type="SUPFAM" id="SSF55031">
    <property type="entry name" value="Bacterial exopeptidase dimerisation domain"/>
    <property type="match status" value="1"/>
</dbReference>
<dbReference type="InterPro" id="IPR002933">
    <property type="entry name" value="Peptidase_M20"/>
</dbReference>
<comment type="pathway">
    <text evidence="1 15">Amino-acid biosynthesis; L-lysine biosynthesis via DAP pathway; LL-2,6-diaminopimelate from (S)-tetrahydrodipicolinate (succinylase route): step 3/3.</text>
</comment>
<dbReference type="Pfam" id="PF07687">
    <property type="entry name" value="M20_dimer"/>
    <property type="match status" value="1"/>
</dbReference>
<dbReference type="PATRIC" id="fig|456.5.peg.649"/>
<dbReference type="InterPro" id="IPR005941">
    <property type="entry name" value="DapE_proteobac"/>
</dbReference>
<name>A0A0W0V852_9GAMM</name>
<evidence type="ECO:0000256" key="6">
    <source>
        <dbReference type="ARBA" id="ARBA00022605"/>
    </source>
</evidence>
<dbReference type="OrthoDB" id="9809784at2"/>
<comment type="cofactor">
    <cofactor evidence="15">
        <name>Zn(2+)</name>
        <dbReference type="ChEBI" id="CHEBI:29105"/>
    </cofactor>
    <cofactor evidence="15">
        <name>Co(2+)</name>
        <dbReference type="ChEBI" id="CHEBI:48828"/>
    </cofactor>
    <text evidence="15">Binds 2 Zn(2+) or Co(2+) ions per subunit.</text>
</comment>
<evidence type="ECO:0000256" key="9">
    <source>
        <dbReference type="ARBA" id="ARBA00022833"/>
    </source>
</evidence>
<keyword evidence="12 15" id="KW-0170">Cobalt</keyword>
<feature type="binding site" evidence="15">
    <location>
        <position position="100"/>
    </location>
    <ligand>
        <name>Zn(2+)</name>
        <dbReference type="ChEBI" id="CHEBI:29105"/>
        <label>2</label>
    </ligand>
</feature>
<dbReference type="PANTHER" id="PTHR43808:SF31">
    <property type="entry name" value="N-ACETYL-L-CITRULLINE DEACETYLASE"/>
    <property type="match status" value="1"/>
</dbReference>
<evidence type="ECO:0000256" key="14">
    <source>
        <dbReference type="ARBA" id="ARBA00051301"/>
    </source>
</evidence>
<dbReference type="GO" id="GO:0050897">
    <property type="term" value="F:cobalt ion binding"/>
    <property type="evidence" value="ECO:0007669"/>
    <property type="project" value="UniProtKB-UniRule"/>
</dbReference>
<feature type="binding site" evidence="15">
    <location>
        <position position="164"/>
    </location>
    <ligand>
        <name>Zn(2+)</name>
        <dbReference type="ChEBI" id="CHEBI:29105"/>
        <label>1</label>
    </ligand>
</feature>
<comment type="function">
    <text evidence="15">Catalyzes the hydrolysis of N-succinyl-L,L-diaminopimelic acid (SDAP), forming succinate and LL-2,6-diaminopimelate (DAP), an intermediate involved in the bacterial biosynthesis of lysine and meso-diaminopimelic acid, an essential component of bacterial cell walls.</text>
</comment>
<keyword evidence="8 15" id="KW-0378">Hydrolase</keyword>
<dbReference type="STRING" id="456.Ljor_0615"/>
<dbReference type="InterPro" id="IPR011650">
    <property type="entry name" value="Peptidase_M20_dimer"/>
</dbReference>
<dbReference type="InterPro" id="IPR036264">
    <property type="entry name" value="Bact_exopeptidase_dim_dom"/>
</dbReference>
<dbReference type="NCBIfam" id="NF009557">
    <property type="entry name" value="PRK13009.1"/>
    <property type="match status" value="1"/>
</dbReference>
<evidence type="ECO:0000256" key="3">
    <source>
        <dbReference type="ARBA" id="ARBA00011738"/>
    </source>
</evidence>
<keyword evidence="10 15" id="KW-0220">Diaminopimelate biosynthesis</keyword>
<dbReference type="GO" id="GO:0006526">
    <property type="term" value="P:L-arginine biosynthetic process"/>
    <property type="evidence" value="ECO:0007669"/>
    <property type="project" value="TreeGrafter"/>
</dbReference>
<comment type="subunit">
    <text evidence="3 15">Homodimer.</text>
</comment>
<reference evidence="17 18" key="1">
    <citation type="submission" date="2015-11" db="EMBL/GenBank/DDBJ databases">
        <title>Genomic analysis of 38 Legionella species identifies large and diverse effector repertoires.</title>
        <authorList>
            <person name="Burstein D."/>
            <person name="Amaro F."/>
            <person name="Zusman T."/>
            <person name="Lifshitz Z."/>
            <person name="Cohen O."/>
            <person name="Gilbert J.A."/>
            <person name="Pupko T."/>
            <person name="Shuman H.A."/>
            <person name="Segal G."/>
        </authorList>
    </citation>
    <scope>NUCLEOTIDE SEQUENCE [LARGE SCALE GENOMIC DNA]</scope>
    <source>
        <strain evidence="17 18">BL-540</strain>
    </source>
</reference>
<keyword evidence="11 15" id="KW-0457">Lysine biosynthesis</keyword>
<dbReference type="UniPathway" id="UPA00034">
    <property type="reaction ID" value="UER00021"/>
</dbReference>
<keyword evidence="7 15" id="KW-0479">Metal-binding</keyword>
<evidence type="ECO:0000313" key="17">
    <source>
        <dbReference type="EMBL" id="KTD16309.1"/>
    </source>
</evidence>
<dbReference type="InterPro" id="IPR050072">
    <property type="entry name" value="Peptidase_M20A"/>
</dbReference>
<protein>
    <recommendedName>
        <fullName evidence="5 15">Succinyl-diaminopimelate desuccinylase</fullName>
        <shortName evidence="15">SDAP desuccinylase</shortName>
        <ecNumber evidence="4 15">3.5.1.18</ecNumber>
    </recommendedName>
    <alternativeName>
        <fullName evidence="13 15">N-succinyl-LL-2,6-diaminoheptanedioate amidohydrolase</fullName>
    </alternativeName>
</protein>
<keyword evidence="18" id="KW-1185">Reference proteome</keyword>
<feature type="active site" description="Proton acceptor" evidence="15">
    <location>
        <position position="134"/>
    </location>
</feature>
<dbReference type="GO" id="GO:0019877">
    <property type="term" value="P:diaminopimelate biosynthetic process"/>
    <property type="evidence" value="ECO:0007669"/>
    <property type="project" value="UniProtKB-UniRule"/>
</dbReference>
<dbReference type="GO" id="GO:0008270">
    <property type="term" value="F:zinc ion binding"/>
    <property type="evidence" value="ECO:0007669"/>
    <property type="project" value="UniProtKB-UniRule"/>
</dbReference>